<reference evidence="1 2" key="1">
    <citation type="journal article" date="2020" name="ISME J.">
        <title>Comparative genomics reveals insights into cyanobacterial evolution and habitat adaptation.</title>
        <authorList>
            <person name="Chen M.Y."/>
            <person name="Teng W.K."/>
            <person name="Zhao L."/>
            <person name="Hu C.X."/>
            <person name="Zhou Y.K."/>
            <person name="Han B.P."/>
            <person name="Song L.R."/>
            <person name="Shu W.S."/>
        </authorList>
    </citation>
    <scope>NUCLEOTIDE SEQUENCE [LARGE SCALE GENOMIC DNA]</scope>
    <source>
        <strain evidence="1 2">FACHB-119</strain>
    </source>
</reference>
<evidence type="ECO:0000313" key="2">
    <source>
        <dbReference type="Proteomes" id="UP000661112"/>
    </source>
</evidence>
<evidence type="ECO:0000313" key="1">
    <source>
        <dbReference type="EMBL" id="MBD2500556.1"/>
    </source>
</evidence>
<proteinExistence type="predicted"/>
<comment type="caution">
    <text evidence="1">The sequence shown here is derived from an EMBL/GenBank/DDBJ whole genome shotgun (WGS) entry which is preliminary data.</text>
</comment>
<dbReference type="EMBL" id="JACJSG010000008">
    <property type="protein sequence ID" value="MBD2500556.1"/>
    <property type="molecule type" value="Genomic_DNA"/>
</dbReference>
<name>A0ABR8D2Z4_9NOST</name>
<accession>A0ABR8D2Z4</accession>
<gene>
    <name evidence="1" type="ORF">H6G83_07975</name>
</gene>
<sequence length="70" mass="7761">MNTPTAIQQESLNLDNSAIQQQSLSLDDSSNSLNQSSLHILDDMEFELERIMLEELAHGGLPSDIPMADF</sequence>
<dbReference type="Proteomes" id="UP000661112">
    <property type="component" value="Unassembled WGS sequence"/>
</dbReference>
<keyword evidence="2" id="KW-1185">Reference proteome</keyword>
<organism evidence="1 2">
    <name type="scientific">Anabaena azotica FACHB-119</name>
    <dbReference type="NCBI Taxonomy" id="947527"/>
    <lineage>
        <taxon>Bacteria</taxon>
        <taxon>Bacillati</taxon>
        <taxon>Cyanobacteriota</taxon>
        <taxon>Cyanophyceae</taxon>
        <taxon>Nostocales</taxon>
        <taxon>Nostocaceae</taxon>
        <taxon>Anabaena</taxon>
        <taxon>Anabaena azotica</taxon>
    </lineage>
</organism>
<dbReference type="RefSeq" id="WP_190469535.1">
    <property type="nucleotide sequence ID" value="NZ_JACJSG010000008.1"/>
</dbReference>
<protein>
    <submittedName>
        <fullName evidence="1">Uncharacterized protein</fullName>
    </submittedName>
</protein>